<name>A0ABW4L1V9_9MICO</name>
<organism evidence="5 6">
    <name type="scientific">Georgenia deserti</name>
    <dbReference type="NCBI Taxonomy" id="2093781"/>
    <lineage>
        <taxon>Bacteria</taxon>
        <taxon>Bacillati</taxon>
        <taxon>Actinomycetota</taxon>
        <taxon>Actinomycetes</taxon>
        <taxon>Micrococcales</taxon>
        <taxon>Bogoriellaceae</taxon>
        <taxon>Georgenia</taxon>
    </lineage>
</organism>
<evidence type="ECO:0000256" key="1">
    <source>
        <dbReference type="ARBA" id="ARBA00022729"/>
    </source>
</evidence>
<sequence>MPHPDPATTSPEPGFSDFTDIDAFVRLPRVTSLTAGPDGRLVAAVQQPDDAGARLVSSLWELDPGGMRPARRLTFSEQGESSPVLTRDGDLLFTSARPDPAGEGDDEEEAAIWRLPERGEASVLAAAPGGLAIRAVADDGTVLAATSVLPGGDLDDDGERRRRRRESRNSAIWHTGMPIRAWDHELDDVSPRLVLVSPDGNLRDLAPDAETVSLRDASADLAPDGTTVATTWTTRARGGRTRTGVVLIDVATGRRTTLAPGADTHDWTAPAFSRDGRWLALTRTTTSTPTDTSYSFLEIWPLTDGDPVTVDLGDLTVSEYTWTDAGTLLVAGDLHSSGAILAFAPDGTVRTLARDAVYSALAVSGTAVFALGSDIATPPRPVRIEPENGLDLPAPGQVASLPGTLERVETEVDGATVGAWLCRPTGTNTTDPAPVMLWIHGGPHISYNAWSWRWCPWLAVARGYAVLMPDPAMSTGYGHAGLNRGWPRRADVVYRECESLLDLVLARPEFDETRTAMLGASFGGFMANWIAGHTDRFRAVVSHAGLWALEQQHRTTDAAASKMRVHPAEQAAWYETYSPDRAVASITTPMLLTHGNRDYRVPVSEALRLWWELVSRWDGDPEDLPHRFLQLTSENHWVLTPSNQVTWNETVLAFCDQHVRGGEPVPDVLPW</sequence>
<dbReference type="RefSeq" id="WP_388003941.1">
    <property type="nucleotide sequence ID" value="NZ_JBHUEE010000002.1"/>
</dbReference>
<dbReference type="Gene3D" id="2.120.10.30">
    <property type="entry name" value="TolB, C-terminal domain"/>
    <property type="match status" value="1"/>
</dbReference>
<dbReference type="InterPro" id="IPR029058">
    <property type="entry name" value="AB_hydrolase_fold"/>
</dbReference>
<proteinExistence type="predicted"/>
<evidence type="ECO:0000256" key="2">
    <source>
        <dbReference type="ARBA" id="ARBA00022801"/>
    </source>
</evidence>
<accession>A0ABW4L1V9</accession>
<feature type="region of interest" description="Disordered" evidence="3">
    <location>
        <begin position="147"/>
        <end position="167"/>
    </location>
</feature>
<dbReference type="Gene3D" id="3.40.50.1820">
    <property type="entry name" value="alpha/beta hydrolase"/>
    <property type="match status" value="1"/>
</dbReference>
<dbReference type="PANTHER" id="PTHR42776:SF13">
    <property type="entry name" value="DIPEPTIDYL-PEPTIDASE 5"/>
    <property type="match status" value="1"/>
</dbReference>
<protein>
    <submittedName>
        <fullName evidence="5">Prolyl oligopeptidase family serine peptidase</fullName>
    </submittedName>
</protein>
<dbReference type="InterPro" id="IPR011042">
    <property type="entry name" value="6-blade_b-propeller_TolB-like"/>
</dbReference>
<keyword evidence="2" id="KW-0378">Hydrolase</keyword>
<reference evidence="6" key="1">
    <citation type="journal article" date="2019" name="Int. J. Syst. Evol. Microbiol.">
        <title>The Global Catalogue of Microorganisms (GCM) 10K type strain sequencing project: providing services to taxonomists for standard genome sequencing and annotation.</title>
        <authorList>
            <consortium name="The Broad Institute Genomics Platform"/>
            <consortium name="The Broad Institute Genome Sequencing Center for Infectious Disease"/>
            <person name="Wu L."/>
            <person name="Ma J."/>
        </authorList>
    </citation>
    <scope>NUCLEOTIDE SEQUENCE [LARGE SCALE GENOMIC DNA]</scope>
    <source>
        <strain evidence="6">JCM 17130</strain>
    </source>
</reference>
<dbReference type="EMBL" id="JBHUEE010000002">
    <property type="protein sequence ID" value="MFD1717531.1"/>
    <property type="molecule type" value="Genomic_DNA"/>
</dbReference>
<comment type="caution">
    <text evidence="5">The sequence shown here is derived from an EMBL/GenBank/DDBJ whole genome shotgun (WGS) entry which is preliminary data.</text>
</comment>
<evidence type="ECO:0000313" key="5">
    <source>
        <dbReference type="EMBL" id="MFD1717531.1"/>
    </source>
</evidence>
<dbReference type="PANTHER" id="PTHR42776">
    <property type="entry name" value="SERINE PEPTIDASE S9 FAMILY MEMBER"/>
    <property type="match status" value="1"/>
</dbReference>
<dbReference type="InterPro" id="IPR001375">
    <property type="entry name" value="Peptidase_S9_cat"/>
</dbReference>
<dbReference type="SUPFAM" id="SSF53474">
    <property type="entry name" value="alpha/beta-Hydrolases"/>
    <property type="match status" value="1"/>
</dbReference>
<dbReference type="Pfam" id="PF00326">
    <property type="entry name" value="Peptidase_S9"/>
    <property type="match status" value="1"/>
</dbReference>
<keyword evidence="6" id="KW-1185">Reference proteome</keyword>
<feature type="domain" description="Peptidase S9 prolyl oligopeptidase catalytic" evidence="4">
    <location>
        <begin position="451"/>
        <end position="660"/>
    </location>
</feature>
<dbReference type="Proteomes" id="UP001597277">
    <property type="component" value="Unassembled WGS sequence"/>
</dbReference>
<evidence type="ECO:0000256" key="3">
    <source>
        <dbReference type="SAM" id="MobiDB-lite"/>
    </source>
</evidence>
<keyword evidence="1" id="KW-0732">Signal</keyword>
<evidence type="ECO:0000313" key="6">
    <source>
        <dbReference type="Proteomes" id="UP001597277"/>
    </source>
</evidence>
<dbReference type="SUPFAM" id="SSF82171">
    <property type="entry name" value="DPP6 N-terminal domain-like"/>
    <property type="match status" value="1"/>
</dbReference>
<gene>
    <name evidence="5" type="ORF">ACFSE6_06770</name>
</gene>
<evidence type="ECO:0000259" key="4">
    <source>
        <dbReference type="Pfam" id="PF00326"/>
    </source>
</evidence>